<keyword evidence="3" id="KW-1185">Reference proteome</keyword>
<sequence length="155" mass="18499">MLKFEYSSLIDAPIEIVWNFHERQDILQLLTPPWQPVEIVRREGGLDVGAITEFRILLGPIPVRWVARHIECEKYKLFSDQQIDGPMQSWIHRHQFSQELGKTRLTDSISYEIPGGWLVELLLGWWVESRLNDMFQYRHQVTQRECKKIADYQYN</sequence>
<dbReference type="CDD" id="cd07820">
    <property type="entry name" value="SRPBCC_3"/>
    <property type="match status" value="1"/>
</dbReference>
<accession>B7K8Y8</accession>
<gene>
    <name evidence="2" type="ordered locus">PCC7424_4393</name>
</gene>
<feature type="domain" description="Coenzyme Q-binding protein COQ10 START" evidence="1">
    <location>
        <begin position="10"/>
        <end position="134"/>
    </location>
</feature>
<dbReference type="STRING" id="65393.PCC7424_4393"/>
<dbReference type="HOGENOM" id="CLU_112936_1_1_3"/>
<dbReference type="EMBL" id="CP001291">
    <property type="protein sequence ID" value="ACK72757.1"/>
    <property type="molecule type" value="Genomic_DNA"/>
</dbReference>
<dbReference type="InterPro" id="IPR023393">
    <property type="entry name" value="START-like_dom_sf"/>
</dbReference>
<evidence type="ECO:0000313" key="3">
    <source>
        <dbReference type="Proteomes" id="UP000002384"/>
    </source>
</evidence>
<evidence type="ECO:0000313" key="2">
    <source>
        <dbReference type="EMBL" id="ACK72757.1"/>
    </source>
</evidence>
<name>B7K8Y8_GLOC7</name>
<dbReference type="RefSeq" id="WP_015956341.1">
    <property type="nucleotide sequence ID" value="NC_011729.1"/>
</dbReference>
<dbReference type="AlphaFoldDB" id="B7K8Y8"/>
<proteinExistence type="predicted"/>
<dbReference type="eggNOG" id="COG4276">
    <property type="taxonomic scope" value="Bacteria"/>
</dbReference>
<dbReference type="Proteomes" id="UP000002384">
    <property type="component" value="Chromosome"/>
</dbReference>
<dbReference type="Gene3D" id="3.30.530.20">
    <property type="match status" value="1"/>
</dbReference>
<dbReference type="SUPFAM" id="SSF55961">
    <property type="entry name" value="Bet v1-like"/>
    <property type="match status" value="1"/>
</dbReference>
<dbReference type="InterPro" id="IPR005031">
    <property type="entry name" value="COQ10_START"/>
</dbReference>
<dbReference type="KEGG" id="cyc:PCC7424_4393"/>
<evidence type="ECO:0000259" key="1">
    <source>
        <dbReference type="Pfam" id="PF03364"/>
    </source>
</evidence>
<protein>
    <submittedName>
        <fullName evidence="2">Cyclase/dehydrase</fullName>
    </submittedName>
</protein>
<dbReference type="OrthoDB" id="9801773at2"/>
<dbReference type="Pfam" id="PF03364">
    <property type="entry name" value="Polyketide_cyc"/>
    <property type="match status" value="1"/>
</dbReference>
<organism evidence="2 3">
    <name type="scientific">Gloeothece citriformis (strain PCC 7424)</name>
    <name type="common">Cyanothece sp. (strain PCC 7424)</name>
    <dbReference type="NCBI Taxonomy" id="65393"/>
    <lineage>
        <taxon>Bacteria</taxon>
        <taxon>Bacillati</taxon>
        <taxon>Cyanobacteriota</taxon>
        <taxon>Cyanophyceae</taxon>
        <taxon>Oscillatoriophycideae</taxon>
        <taxon>Chroococcales</taxon>
        <taxon>Aphanothecaceae</taxon>
        <taxon>Gloeothece</taxon>
        <taxon>Gloeothece citriformis</taxon>
    </lineage>
</organism>
<reference evidence="3" key="1">
    <citation type="journal article" date="2011" name="MBio">
        <title>Novel metabolic attributes of the genus Cyanothece, comprising a group of unicellular nitrogen-fixing Cyanobacteria.</title>
        <authorList>
            <person name="Bandyopadhyay A."/>
            <person name="Elvitigala T."/>
            <person name="Welsh E."/>
            <person name="Stockel J."/>
            <person name="Liberton M."/>
            <person name="Min H."/>
            <person name="Sherman L.A."/>
            <person name="Pakrasi H.B."/>
        </authorList>
    </citation>
    <scope>NUCLEOTIDE SEQUENCE [LARGE SCALE GENOMIC DNA]</scope>
    <source>
        <strain evidence="3">PCC 7424</strain>
    </source>
</reference>